<dbReference type="EC" id="2.4.-.-" evidence="5"/>
<dbReference type="CDD" id="cd03801">
    <property type="entry name" value="GT4_PimA-like"/>
    <property type="match status" value="1"/>
</dbReference>
<dbReference type="PANTHER" id="PTHR12526">
    <property type="entry name" value="GLYCOSYLTRANSFERASE"/>
    <property type="match status" value="1"/>
</dbReference>
<reference evidence="6" key="1">
    <citation type="journal article" date="2019" name="Int. J. Syst. Evol. Microbiol.">
        <title>The Global Catalogue of Microorganisms (GCM) 10K type strain sequencing project: providing services to taxonomists for standard genome sequencing and annotation.</title>
        <authorList>
            <consortium name="The Broad Institute Genomics Platform"/>
            <consortium name="The Broad Institute Genome Sequencing Center for Infectious Disease"/>
            <person name="Wu L."/>
            <person name="Ma J."/>
        </authorList>
    </citation>
    <scope>NUCLEOTIDE SEQUENCE [LARGE SCALE GENOMIC DNA]</scope>
    <source>
        <strain evidence="6">CGMCC 4.1467</strain>
    </source>
</reference>
<dbReference type="EMBL" id="JBHTBS010000004">
    <property type="protein sequence ID" value="MFC7337431.1"/>
    <property type="molecule type" value="Genomic_DNA"/>
</dbReference>
<evidence type="ECO:0000313" key="5">
    <source>
        <dbReference type="EMBL" id="MFC7337431.1"/>
    </source>
</evidence>
<protein>
    <submittedName>
        <fullName evidence="5">Glycosyltransferase family 4 protein</fullName>
        <ecNumber evidence="5">2.4.-.-</ecNumber>
    </submittedName>
</protein>
<evidence type="ECO:0000256" key="2">
    <source>
        <dbReference type="ARBA" id="ARBA00022679"/>
    </source>
</evidence>
<feature type="domain" description="Glycosyltransferase subfamily 4-like N-terminal" evidence="4">
    <location>
        <begin position="102"/>
        <end position="203"/>
    </location>
</feature>
<dbReference type="SUPFAM" id="SSF53756">
    <property type="entry name" value="UDP-Glycosyltransferase/glycogen phosphorylase"/>
    <property type="match status" value="1"/>
</dbReference>
<name>A0ABW2L8M8_9BACT</name>
<feature type="domain" description="Glycosyl transferase family 1" evidence="3">
    <location>
        <begin position="217"/>
        <end position="381"/>
    </location>
</feature>
<keyword evidence="1 5" id="KW-0328">Glycosyltransferase</keyword>
<comment type="caution">
    <text evidence="5">The sequence shown here is derived from an EMBL/GenBank/DDBJ whole genome shotgun (WGS) entry which is preliminary data.</text>
</comment>
<evidence type="ECO:0000313" key="6">
    <source>
        <dbReference type="Proteomes" id="UP001596472"/>
    </source>
</evidence>
<dbReference type="PANTHER" id="PTHR12526:SF510">
    <property type="entry name" value="D-INOSITOL 3-PHOSPHATE GLYCOSYLTRANSFERASE"/>
    <property type="match status" value="1"/>
</dbReference>
<dbReference type="Proteomes" id="UP001596472">
    <property type="component" value="Unassembled WGS sequence"/>
</dbReference>
<dbReference type="InterPro" id="IPR028098">
    <property type="entry name" value="Glyco_trans_4-like_N"/>
</dbReference>
<dbReference type="Pfam" id="PF13439">
    <property type="entry name" value="Glyco_transf_4"/>
    <property type="match status" value="1"/>
</dbReference>
<proteinExistence type="predicted"/>
<organism evidence="5 6">
    <name type="scientific">Haloferula chungangensis</name>
    <dbReference type="NCBI Taxonomy" id="1048331"/>
    <lineage>
        <taxon>Bacteria</taxon>
        <taxon>Pseudomonadati</taxon>
        <taxon>Verrucomicrobiota</taxon>
        <taxon>Verrucomicrobiia</taxon>
        <taxon>Verrucomicrobiales</taxon>
        <taxon>Verrucomicrobiaceae</taxon>
        <taxon>Haloferula</taxon>
    </lineage>
</organism>
<dbReference type="Gene3D" id="3.40.50.2000">
    <property type="entry name" value="Glycogen Phosphorylase B"/>
    <property type="match status" value="2"/>
</dbReference>
<evidence type="ECO:0000256" key="1">
    <source>
        <dbReference type="ARBA" id="ARBA00022676"/>
    </source>
</evidence>
<gene>
    <name evidence="5" type="ORF">ACFQY0_09615</name>
</gene>
<sequence>MSTLLSSFTRRRNRPRVAVVTSTYARSQDDHQVPWMREMARRTVDQLDSLKIYAPSFRGLAKHEIDGVEVRRFRYAPKVSETLTHDSGAPSKSRSLGYKLLALPYLLMGMLSIFYWCVRDRTRVLHIHWPFPHGLWALLPKWILGVRVVAMCHGAELALARNSKVIRWALKFFLSQADEICVNSSHTAVEVKRLCGFASKVVPYGATVSDTETSGEESADKVPSLLFCGRLIQRKGIDVLLRALPAVLATQEVKLVITGEGDCKAEWEALSKGLGLENSVRFAGFVSNEELGELYRDCSAYVHPAIFDDKGDTEGLGVVLIEALANRKPVIASNVGGIVDVIIDGETGLLVPEKDEAALAAAILRVLGDPQLAQQLGENGRLHAARVFDWNRCAALTVGIYQGREISNPVGIPVIG</sequence>
<dbReference type="Pfam" id="PF00534">
    <property type="entry name" value="Glycos_transf_1"/>
    <property type="match status" value="1"/>
</dbReference>
<keyword evidence="2 5" id="KW-0808">Transferase</keyword>
<dbReference type="GO" id="GO:0016757">
    <property type="term" value="F:glycosyltransferase activity"/>
    <property type="evidence" value="ECO:0007669"/>
    <property type="project" value="UniProtKB-KW"/>
</dbReference>
<evidence type="ECO:0000259" key="4">
    <source>
        <dbReference type="Pfam" id="PF13439"/>
    </source>
</evidence>
<dbReference type="RefSeq" id="WP_379711693.1">
    <property type="nucleotide sequence ID" value="NZ_JBHTBS010000004.1"/>
</dbReference>
<dbReference type="InterPro" id="IPR001296">
    <property type="entry name" value="Glyco_trans_1"/>
</dbReference>
<accession>A0ABW2L8M8</accession>
<keyword evidence="6" id="KW-1185">Reference proteome</keyword>
<evidence type="ECO:0000259" key="3">
    <source>
        <dbReference type="Pfam" id="PF00534"/>
    </source>
</evidence>